<evidence type="ECO:0000313" key="7">
    <source>
        <dbReference type="EMBL" id="RDE24546.1"/>
    </source>
</evidence>
<dbReference type="InterPro" id="IPR050131">
    <property type="entry name" value="Peptidase_S8_subtilisin-like"/>
</dbReference>
<evidence type="ECO:0000256" key="1">
    <source>
        <dbReference type="ARBA" id="ARBA00011073"/>
    </source>
</evidence>
<name>A0A369WVH9_9GAMM</name>
<organism evidence="7 8">
    <name type="scientific">Motiliproteus coralliicola</name>
    <dbReference type="NCBI Taxonomy" id="2283196"/>
    <lineage>
        <taxon>Bacteria</taxon>
        <taxon>Pseudomonadati</taxon>
        <taxon>Pseudomonadota</taxon>
        <taxon>Gammaproteobacteria</taxon>
        <taxon>Oceanospirillales</taxon>
        <taxon>Oceanospirillaceae</taxon>
        <taxon>Motiliproteus</taxon>
    </lineage>
</organism>
<evidence type="ECO:0000256" key="4">
    <source>
        <dbReference type="ARBA" id="ARBA00022825"/>
    </source>
</evidence>
<keyword evidence="8" id="KW-1185">Reference proteome</keyword>
<evidence type="ECO:0000256" key="3">
    <source>
        <dbReference type="ARBA" id="ARBA00022801"/>
    </source>
</evidence>
<evidence type="ECO:0000256" key="2">
    <source>
        <dbReference type="ARBA" id="ARBA00022670"/>
    </source>
</evidence>
<evidence type="ECO:0000313" key="8">
    <source>
        <dbReference type="Proteomes" id="UP000253769"/>
    </source>
</evidence>
<keyword evidence="2 5" id="KW-0645">Protease</keyword>
<evidence type="ECO:0000259" key="6">
    <source>
        <dbReference type="Pfam" id="PF00082"/>
    </source>
</evidence>
<dbReference type="Gene3D" id="3.40.50.200">
    <property type="entry name" value="Peptidase S8/S53 domain"/>
    <property type="match status" value="1"/>
</dbReference>
<feature type="active site" description="Charge relay system" evidence="5">
    <location>
        <position position="532"/>
    </location>
</feature>
<reference evidence="7 8" key="1">
    <citation type="submission" date="2018-07" db="EMBL/GenBank/DDBJ databases">
        <title>Motiliproteus coralliicola sp. nov., a bacterium isolated from Coral.</title>
        <authorList>
            <person name="Wang G."/>
        </authorList>
    </citation>
    <scope>NUCLEOTIDE SEQUENCE [LARGE SCALE GENOMIC DNA]</scope>
    <source>
        <strain evidence="7 8">C34</strain>
    </source>
</reference>
<dbReference type="InterPro" id="IPR036852">
    <property type="entry name" value="Peptidase_S8/S53_dom_sf"/>
</dbReference>
<dbReference type="AlphaFoldDB" id="A0A369WVH9"/>
<dbReference type="Pfam" id="PF00082">
    <property type="entry name" value="Peptidase_S8"/>
    <property type="match status" value="1"/>
</dbReference>
<dbReference type="GO" id="GO:0006508">
    <property type="term" value="P:proteolysis"/>
    <property type="evidence" value="ECO:0007669"/>
    <property type="project" value="UniProtKB-KW"/>
</dbReference>
<dbReference type="OrthoDB" id="5405281at2"/>
<dbReference type="RefSeq" id="WP_114694133.1">
    <property type="nucleotide sequence ID" value="NZ_QQOH01000001.1"/>
</dbReference>
<dbReference type="InterPro" id="IPR015500">
    <property type="entry name" value="Peptidase_S8_subtilisin-rel"/>
</dbReference>
<feature type="active site" description="Charge relay system" evidence="5">
    <location>
        <position position="372"/>
    </location>
</feature>
<feature type="active site" description="Charge relay system" evidence="5">
    <location>
        <position position="342"/>
    </location>
</feature>
<protein>
    <recommendedName>
        <fullName evidence="6">Peptidase S8/S53 domain-containing protein</fullName>
    </recommendedName>
</protein>
<evidence type="ECO:0000256" key="5">
    <source>
        <dbReference type="PROSITE-ProRule" id="PRU01240"/>
    </source>
</evidence>
<keyword evidence="3 5" id="KW-0378">Hydrolase</keyword>
<dbReference type="EMBL" id="QQOH01000001">
    <property type="protein sequence ID" value="RDE24546.1"/>
    <property type="molecule type" value="Genomic_DNA"/>
</dbReference>
<gene>
    <name evidence="7" type="ORF">DV711_02865</name>
</gene>
<dbReference type="InterPro" id="IPR000209">
    <property type="entry name" value="Peptidase_S8/S53_dom"/>
</dbReference>
<accession>A0A369WVH9</accession>
<proteinExistence type="inferred from homology"/>
<dbReference type="PANTHER" id="PTHR43806:SF11">
    <property type="entry name" value="CEREVISIN-RELATED"/>
    <property type="match status" value="1"/>
</dbReference>
<dbReference type="PROSITE" id="PS51892">
    <property type="entry name" value="SUBTILASE"/>
    <property type="match status" value="1"/>
</dbReference>
<sequence>MKQNQIKPTSGSAALAPVLPARRWLGWLGWSALFLAGAAWGWDQPQSVQSHQQPMRSLSLPADWGAEVWAKQRGIEGLQLQRGADGRQHLSFRADDQQWQRLQAQCDSDNPLAPQCGNDSCQRVQNINLTGQLPEGGQGWLTPKAPDLSSILAGNADSCPANQQALPWDGELPQGADPACWTLQLTLPCQTDETPAEYLKPYWRPNQLVILLPGADEQLGSLNELAAGQGLQVLEVTELKSTGQRLVRLLRPADSSATLDQLAEQLNAEPDVMEVQKDLAYFTLDNPATESSAESGMVDEAALKAVVKPDPLEPFNYGPGMTLAAQLAPRYTGAQVQLALIDTGVDQTHPELQQAVTVQIDFSGRGYSADAHGTGVAAIIAAARGNGVGASGVAPGVEILSFKACHPRQPGATEAQCWSSSLVKALDEAISRNVPLINMSLGGPPSVLLERLIKTATARGILVLAAAGNGGPNARPVYPAAWPESLAVTAVDAERRLYSQANRGDYIRIAAPGVDVITAAPGNGQPMLSGTSMATAHVSGIAALLLQVNPQVQGAELAQMLELHSRDLGAEGVDSEFGAGLVDACDSAAELASKEVADLGSLCGGGL</sequence>
<comment type="caution">
    <text evidence="7">The sequence shown here is derived from an EMBL/GenBank/DDBJ whole genome shotgun (WGS) entry which is preliminary data.</text>
</comment>
<dbReference type="SUPFAM" id="SSF52743">
    <property type="entry name" value="Subtilisin-like"/>
    <property type="match status" value="1"/>
</dbReference>
<comment type="similarity">
    <text evidence="1 5">Belongs to the peptidase S8 family.</text>
</comment>
<dbReference type="Proteomes" id="UP000253769">
    <property type="component" value="Unassembled WGS sequence"/>
</dbReference>
<dbReference type="CDD" id="cd05561">
    <property type="entry name" value="Peptidases_S8_4"/>
    <property type="match status" value="1"/>
</dbReference>
<dbReference type="PRINTS" id="PR00723">
    <property type="entry name" value="SUBTILISIN"/>
</dbReference>
<dbReference type="GO" id="GO:0004252">
    <property type="term" value="F:serine-type endopeptidase activity"/>
    <property type="evidence" value="ECO:0007669"/>
    <property type="project" value="UniProtKB-UniRule"/>
</dbReference>
<keyword evidence="4 5" id="KW-0720">Serine protease</keyword>
<dbReference type="PANTHER" id="PTHR43806">
    <property type="entry name" value="PEPTIDASE S8"/>
    <property type="match status" value="1"/>
</dbReference>
<feature type="domain" description="Peptidase S8/S53" evidence="6">
    <location>
        <begin position="334"/>
        <end position="580"/>
    </location>
</feature>